<reference evidence="4" key="1">
    <citation type="journal article" date="2019" name="bioRxiv">
        <title>The Genome of the Zebra Mussel, Dreissena polymorpha: A Resource for Invasive Species Research.</title>
        <authorList>
            <person name="McCartney M.A."/>
            <person name="Auch B."/>
            <person name="Kono T."/>
            <person name="Mallez S."/>
            <person name="Zhang Y."/>
            <person name="Obille A."/>
            <person name="Becker A."/>
            <person name="Abrahante J.E."/>
            <person name="Garbe J."/>
            <person name="Badalamenti J.P."/>
            <person name="Herman A."/>
            <person name="Mangelson H."/>
            <person name="Liachko I."/>
            <person name="Sullivan S."/>
            <person name="Sone E.D."/>
            <person name="Koren S."/>
            <person name="Silverstein K.A.T."/>
            <person name="Beckman K.B."/>
            <person name="Gohl D.M."/>
        </authorList>
    </citation>
    <scope>NUCLEOTIDE SEQUENCE</scope>
    <source>
        <strain evidence="4">Duluth1</strain>
        <tissue evidence="4">Whole animal</tissue>
    </source>
</reference>
<comment type="caution">
    <text evidence="4">The sequence shown here is derived from an EMBL/GenBank/DDBJ whole genome shotgun (WGS) entry which is preliminary data.</text>
</comment>
<dbReference type="PANTHER" id="PTHR10003">
    <property type="entry name" value="SUPEROXIDE DISMUTASE CU-ZN -RELATED"/>
    <property type="match status" value="1"/>
</dbReference>
<dbReference type="EMBL" id="JAIWYP010000016">
    <property type="protein sequence ID" value="KAH3695277.1"/>
    <property type="molecule type" value="Genomic_DNA"/>
</dbReference>
<feature type="domain" description="Superoxide dismutase copper/zinc binding" evidence="3">
    <location>
        <begin position="108"/>
        <end position="252"/>
    </location>
</feature>
<dbReference type="InterPro" id="IPR001424">
    <property type="entry name" value="SOD_Cu_Zn_dom"/>
</dbReference>
<keyword evidence="2" id="KW-0732">Signal</keyword>
<evidence type="ECO:0000259" key="3">
    <source>
        <dbReference type="Pfam" id="PF00080"/>
    </source>
</evidence>
<dbReference type="Pfam" id="PF00080">
    <property type="entry name" value="Sod_Cu"/>
    <property type="match status" value="1"/>
</dbReference>
<dbReference type="PRINTS" id="PR00068">
    <property type="entry name" value="CUZNDISMTASE"/>
</dbReference>
<accession>A0A9D3Y8M0</accession>
<dbReference type="PROSITE" id="PS00087">
    <property type="entry name" value="SOD_CU_ZN_1"/>
    <property type="match status" value="1"/>
</dbReference>
<evidence type="ECO:0000256" key="2">
    <source>
        <dbReference type="SAM" id="SignalP"/>
    </source>
</evidence>
<feature type="compositionally biased region" description="Gly residues" evidence="1">
    <location>
        <begin position="491"/>
        <end position="504"/>
    </location>
</feature>
<evidence type="ECO:0000313" key="4">
    <source>
        <dbReference type="EMBL" id="KAH3695277.1"/>
    </source>
</evidence>
<dbReference type="Gene3D" id="2.60.40.200">
    <property type="entry name" value="Superoxide dismutase, copper/zinc binding domain"/>
    <property type="match status" value="1"/>
</dbReference>
<feature type="compositionally biased region" description="Low complexity" evidence="1">
    <location>
        <begin position="515"/>
        <end position="532"/>
    </location>
</feature>
<dbReference type="AlphaFoldDB" id="A0A9D3Y8M0"/>
<proteinExistence type="predicted"/>
<dbReference type="GO" id="GO:0006801">
    <property type="term" value="P:superoxide metabolic process"/>
    <property type="evidence" value="ECO:0007669"/>
    <property type="project" value="InterPro"/>
</dbReference>
<gene>
    <name evidence="4" type="ORF">DPMN_082734</name>
</gene>
<sequence length="595" mass="60528">MGLSAVYFVTLFVVGTLAQGQFRPPPLGGQGPGMPTQGGPGDFPGAGVGMGPTGGIGQPPFGFQQGPGMPPGMTPPMSPMAMMMATLARNPNNFRYASCTFNDTWTTVKGRVDFRQFLLGEGQQQVQVRLQLSGLPVASSEVERGIHVHDYGDIGAGCSRVGPHFNPGNTQHGSQRNFAYLRHVGNLGNIRQSTDGLVSTQFVDGVIALEGTNDIVGRSFVIKLERDDEGVGGSRDSRVNGNTRTPIACCVIGRTTAANWYNPMSAADIQNMARTGLMPENRIDPFAMNTNIDMGQGGPGTGPMGPFPGQPGSGFPPGMVPQGGIGPGGPTVGGGPFPGPFGPGQNPFGFGAQTGPNDQRPNFGGPIGGIPPLGFPQTGGRPGFGRIDPSGSTDMNGFGPGPQGFGPIGFGQGQSAAGRPPNPQTGFSPQGGQSFQPIDQQGGFMTGGFPQGGFAQGSGPTQNSFNQGGFQGPGSPQGSTLFGPGTLTPGFGPGPQSGGFGPVGFGQVRPAAGRPATPQTGFGPQGGQSFQPMDPQGGLTQDGFSQGGGSTQNGFSQEGFQAGSPQGATQFGSGSFTPGAAQGQTFNFNQQGKRK</sequence>
<feature type="compositionally biased region" description="Gly residues" evidence="1">
    <location>
        <begin position="398"/>
        <end position="412"/>
    </location>
</feature>
<feature type="chain" id="PRO_5038954060" description="Superoxide dismutase copper/zinc binding domain-containing protein" evidence="2">
    <location>
        <begin position="19"/>
        <end position="595"/>
    </location>
</feature>
<feature type="compositionally biased region" description="Gly residues" evidence="1">
    <location>
        <begin position="444"/>
        <end position="456"/>
    </location>
</feature>
<evidence type="ECO:0000313" key="5">
    <source>
        <dbReference type="Proteomes" id="UP000828390"/>
    </source>
</evidence>
<feature type="compositionally biased region" description="Polar residues" evidence="1">
    <location>
        <begin position="552"/>
        <end position="595"/>
    </location>
</feature>
<reference evidence="4" key="2">
    <citation type="submission" date="2020-11" db="EMBL/GenBank/DDBJ databases">
        <authorList>
            <person name="McCartney M.A."/>
            <person name="Auch B."/>
            <person name="Kono T."/>
            <person name="Mallez S."/>
            <person name="Becker A."/>
            <person name="Gohl D.M."/>
            <person name="Silverstein K.A.T."/>
            <person name="Koren S."/>
            <person name="Bechman K.B."/>
            <person name="Herman A."/>
            <person name="Abrahante J.E."/>
            <person name="Garbe J."/>
        </authorList>
    </citation>
    <scope>NUCLEOTIDE SEQUENCE</scope>
    <source>
        <strain evidence="4">Duluth1</strain>
        <tissue evidence="4">Whole animal</tissue>
    </source>
</reference>
<dbReference type="SUPFAM" id="SSF49329">
    <property type="entry name" value="Cu,Zn superoxide dismutase-like"/>
    <property type="match status" value="1"/>
</dbReference>
<dbReference type="InterPro" id="IPR024134">
    <property type="entry name" value="SOD_Cu/Zn_/chaperone"/>
</dbReference>
<feature type="compositionally biased region" description="Polar residues" evidence="1">
    <location>
        <begin position="424"/>
        <end position="439"/>
    </location>
</feature>
<dbReference type="InterPro" id="IPR018152">
    <property type="entry name" value="SOD_Cu/Zn_BS"/>
</dbReference>
<dbReference type="Proteomes" id="UP000828390">
    <property type="component" value="Unassembled WGS sequence"/>
</dbReference>
<name>A0A9D3Y8M0_DREPO</name>
<dbReference type="GO" id="GO:0005507">
    <property type="term" value="F:copper ion binding"/>
    <property type="evidence" value="ECO:0007669"/>
    <property type="project" value="InterPro"/>
</dbReference>
<organism evidence="4 5">
    <name type="scientific">Dreissena polymorpha</name>
    <name type="common">Zebra mussel</name>
    <name type="synonym">Mytilus polymorpha</name>
    <dbReference type="NCBI Taxonomy" id="45954"/>
    <lineage>
        <taxon>Eukaryota</taxon>
        <taxon>Metazoa</taxon>
        <taxon>Spiralia</taxon>
        <taxon>Lophotrochozoa</taxon>
        <taxon>Mollusca</taxon>
        <taxon>Bivalvia</taxon>
        <taxon>Autobranchia</taxon>
        <taxon>Heteroconchia</taxon>
        <taxon>Euheterodonta</taxon>
        <taxon>Imparidentia</taxon>
        <taxon>Neoheterodontei</taxon>
        <taxon>Myida</taxon>
        <taxon>Dreissenoidea</taxon>
        <taxon>Dreissenidae</taxon>
        <taxon>Dreissena</taxon>
    </lineage>
</organism>
<feature type="compositionally biased region" description="Gly residues" evidence="1">
    <location>
        <begin position="321"/>
        <end position="336"/>
    </location>
</feature>
<feature type="compositionally biased region" description="Low complexity" evidence="1">
    <location>
        <begin position="462"/>
        <end position="490"/>
    </location>
</feature>
<dbReference type="InterPro" id="IPR036423">
    <property type="entry name" value="SOD-like_Cu/Zn_dom_sf"/>
</dbReference>
<protein>
    <recommendedName>
        <fullName evidence="3">Superoxide dismutase copper/zinc binding domain-containing protein</fullName>
    </recommendedName>
</protein>
<feature type="region of interest" description="Disordered" evidence="1">
    <location>
        <begin position="295"/>
        <end position="595"/>
    </location>
</feature>
<feature type="signal peptide" evidence="2">
    <location>
        <begin position="1"/>
        <end position="18"/>
    </location>
</feature>
<evidence type="ECO:0000256" key="1">
    <source>
        <dbReference type="SAM" id="MobiDB-lite"/>
    </source>
</evidence>
<keyword evidence="5" id="KW-1185">Reference proteome</keyword>